<sequence>MRGTQCSFSISNHPLPSSISSIQINSHILNPISLRLSQSYPCLTIACATRRDWSQPSNRTILQLASTVAFNLKILPEPFNSIAGEIARSDSNTLSRLIGGRRRRVAGKWRVRKKVSVWFALVLTCIRFH</sequence>
<evidence type="ECO:0000313" key="2">
    <source>
        <dbReference type="Proteomes" id="UP000501690"/>
    </source>
</evidence>
<keyword evidence="2" id="KW-1185">Reference proteome</keyword>
<dbReference type="AlphaFoldDB" id="A0A4D6N3D5"/>
<dbReference type="Proteomes" id="UP000501690">
    <property type="component" value="Linkage Group LG9"/>
</dbReference>
<reference evidence="1 2" key="1">
    <citation type="submission" date="2019-04" db="EMBL/GenBank/DDBJ databases">
        <title>An improved genome assembly and genetic linkage map for asparagus bean, Vigna unguiculata ssp. sesquipedialis.</title>
        <authorList>
            <person name="Xia Q."/>
            <person name="Zhang R."/>
            <person name="Dong Y."/>
        </authorList>
    </citation>
    <scope>NUCLEOTIDE SEQUENCE [LARGE SCALE GENOMIC DNA]</scope>
    <source>
        <tissue evidence="1">Leaf</tissue>
    </source>
</reference>
<accession>A0A4D6N3D5</accession>
<protein>
    <submittedName>
        <fullName evidence="1">Uncharacterized protein</fullName>
    </submittedName>
</protein>
<name>A0A4D6N3D5_VIGUN</name>
<dbReference type="EMBL" id="CP039353">
    <property type="protein sequence ID" value="QCE07361.1"/>
    <property type="molecule type" value="Genomic_DNA"/>
</dbReference>
<organism evidence="1 2">
    <name type="scientific">Vigna unguiculata</name>
    <name type="common">Cowpea</name>
    <dbReference type="NCBI Taxonomy" id="3917"/>
    <lineage>
        <taxon>Eukaryota</taxon>
        <taxon>Viridiplantae</taxon>
        <taxon>Streptophyta</taxon>
        <taxon>Embryophyta</taxon>
        <taxon>Tracheophyta</taxon>
        <taxon>Spermatophyta</taxon>
        <taxon>Magnoliopsida</taxon>
        <taxon>eudicotyledons</taxon>
        <taxon>Gunneridae</taxon>
        <taxon>Pentapetalae</taxon>
        <taxon>rosids</taxon>
        <taxon>fabids</taxon>
        <taxon>Fabales</taxon>
        <taxon>Fabaceae</taxon>
        <taxon>Papilionoideae</taxon>
        <taxon>50 kb inversion clade</taxon>
        <taxon>NPAAA clade</taxon>
        <taxon>indigoferoid/millettioid clade</taxon>
        <taxon>Phaseoleae</taxon>
        <taxon>Vigna</taxon>
    </lineage>
</organism>
<evidence type="ECO:0000313" key="1">
    <source>
        <dbReference type="EMBL" id="QCE07361.1"/>
    </source>
</evidence>
<proteinExistence type="predicted"/>
<gene>
    <name evidence="1" type="ORF">DEO72_LG9g2380</name>
</gene>